<gene>
    <name evidence="1" type="ORF">OM075_17965</name>
</gene>
<dbReference type="Proteomes" id="UP001209229">
    <property type="component" value="Unassembled WGS sequence"/>
</dbReference>
<keyword evidence="2" id="KW-1185">Reference proteome</keyword>
<dbReference type="AlphaFoldDB" id="A0AAE3M740"/>
<reference evidence="1" key="1">
    <citation type="submission" date="2022-10" db="EMBL/GenBank/DDBJ databases">
        <authorList>
            <person name="Yu W.X."/>
        </authorList>
    </citation>
    <scope>NUCLEOTIDE SEQUENCE</scope>
    <source>
        <strain evidence="1">AAT</strain>
    </source>
</reference>
<dbReference type="RefSeq" id="WP_301191918.1">
    <property type="nucleotide sequence ID" value="NZ_JAPDPJ010000051.1"/>
</dbReference>
<evidence type="ECO:0000313" key="1">
    <source>
        <dbReference type="EMBL" id="MCW3788359.1"/>
    </source>
</evidence>
<dbReference type="EMBL" id="JAPDPJ010000051">
    <property type="protein sequence ID" value="MCW3788359.1"/>
    <property type="molecule type" value="Genomic_DNA"/>
</dbReference>
<protein>
    <submittedName>
        <fullName evidence="1">Uncharacterized protein</fullName>
    </submittedName>
</protein>
<evidence type="ECO:0000313" key="2">
    <source>
        <dbReference type="Proteomes" id="UP001209229"/>
    </source>
</evidence>
<sequence>MEKLFVYRVYGEFSINKWKNYYHTIMLRKEWECIENVLVDLRETSNLIDIIDDIPKMRTFRIDIIKKNYNTVLLADNPDRTVFTHLYVNQLLQDYPCTYCSTIEYALKVFEIDLILPEFEKMIYNLDELYCN</sequence>
<accession>A0AAE3M740</accession>
<proteinExistence type="predicted"/>
<name>A0AAE3M740_9BACT</name>
<comment type="caution">
    <text evidence="1">The sequence shown here is derived from an EMBL/GenBank/DDBJ whole genome shotgun (WGS) entry which is preliminary data.</text>
</comment>
<organism evidence="1 2">
    <name type="scientific">Plebeiibacterium sediminum</name>
    <dbReference type="NCBI Taxonomy" id="2992112"/>
    <lineage>
        <taxon>Bacteria</taxon>
        <taxon>Pseudomonadati</taxon>
        <taxon>Bacteroidota</taxon>
        <taxon>Bacteroidia</taxon>
        <taxon>Marinilabiliales</taxon>
        <taxon>Marinilabiliaceae</taxon>
        <taxon>Plebeiibacterium</taxon>
    </lineage>
</organism>